<accession>A0A0Q3J8J2</accession>
<dbReference type="InParanoid" id="A0A0Q3J8J2"/>
<feature type="region of interest" description="Disordered" evidence="1">
    <location>
        <begin position="1"/>
        <end position="36"/>
    </location>
</feature>
<dbReference type="Proteomes" id="UP000008810">
    <property type="component" value="Chromosome 3"/>
</dbReference>
<reference evidence="2 3" key="1">
    <citation type="journal article" date="2010" name="Nature">
        <title>Genome sequencing and analysis of the model grass Brachypodium distachyon.</title>
        <authorList>
            <consortium name="International Brachypodium Initiative"/>
        </authorList>
    </citation>
    <scope>NUCLEOTIDE SEQUENCE [LARGE SCALE GENOMIC DNA]</scope>
    <source>
        <strain evidence="2 3">Bd21</strain>
    </source>
</reference>
<protein>
    <submittedName>
        <fullName evidence="2 3">Uncharacterized protein</fullName>
    </submittedName>
</protein>
<name>A0A0Q3J8J2_BRADI</name>
<dbReference type="EnsemblPlants" id="KQJ94496">
    <property type="protein sequence ID" value="KQJ94496"/>
    <property type="gene ID" value="BRADI_3g10845v3"/>
</dbReference>
<sequence>MRARRRRDGQASVAEGPEHPSRRGSTFTGEAMRRSSGRCRLALAAVLYGLRREGGPRGRERQRERERKERARGPGRTTQKEVVPNLREVWGFVRRHFVRLSMSLEDEFEIKMSISPFGIGLGISLEMLQEYLRPRASIDRCRLRTSVGATARLQDCFVFSCCVLLQGTCVQRRHGVVRGRAEGM</sequence>
<reference evidence="2" key="2">
    <citation type="submission" date="2017-06" db="EMBL/GenBank/DDBJ databases">
        <title>WGS assembly of Brachypodium distachyon.</title>
        <authorList>
            <consortium name="The International Brachypodium Initiative"/>
            <person name="Lucas S."/>
            <person name="Harmon-Smith M."/>
            <person name="Lail K."/>
            <person name="Tice H."/>
            <person name="Grimwood J."/>
            <person name="Bruce D."/>
            <person name="Barry K."/>
            <person name="Shu S."/>
            <person name="Lindquist E."/>
            <person name="Wang M."/>
            <person name="Pitluck S."/>
            <person name="Vogel J.P."/>
            <person name="Garvin D.F."/>
            <person name="Mockler T.C."/>
            <person name="Schmutz J."/>
            <person name="Rokhsar D."/>
            <person name="Bevan M.W."/>
        </authorList>
    </citation>
    <scope>NUCLEOTIDE SEQUENCE</scope>
    <source>
        <strain evidence="2">Bd21</strain>
    </source>
</reference>
<reference evidence="3" key="3">
    <citation type="submission" date="2018-08" db="UniProtKB">
        <authorList>
            <consortium name="EnsemblPlants"/>
        </authorList>
    </citation>
    <scope>IDENTIFICATION</scope>
    <source>
        <strain evidence="3">cv. Bd21</strain>
    </source>
</reference>
<keyword evidence="4" id="KW-1185">Reference proteome</keyword>
<proteinExistence type="predicted"/>
<feature type="compositionally biased region" description="Basic and acidic residues" evidence="1">
    <location>
        <begin position="54"/>
        <end position="72"/>
    </location>
</feature>
<evidence type="ECO:0000313" key="2">
    <source>
        <dbReference type="EMBL" id="KQJ94496.2"/>
    </source>
</evidence>
<evidence type="ECO:0000313" key="4">
    <source>
        <dbReference type="Proteomes" id="UP000008810"/>
    </source>
</evidence>
<dbReference type="Gramene" id="KQJ94496">
    <property type="protein sequence ID" value="KQJ94496"/>
    <property type="gene ID" value="BRADI_3g10845v3"/>
</dbReference>
<evidence type="ECO:0000313" key="3">
    <source>
        <dbReference type="EnsemblPlants" id="KQJ94496"/>
    </source>
</evidence>
<gene>
    <name evidence="2" type="ORF">BRADI_3g10845v3</name>
</gene>
<organism evidence="2">
    <name type="scientific">Brachypodium distachyon</name>
    <name type="common">Purple false brome</name>
    <name type="synonym">Trachynia distachya</name>
    <dbReference type="NCBI Taxonomy" id="15368"/>
    <lineage>
        <taxon>Eukaryota</taxon>
        <taxon>Viridiplantae</taxon>
        <taxon>Streptophyta</taxon>
        <taxon>Embryophyta</taxon>
        <taxon>Tracheophyta</taxon>
        <taxon>Spermatophyta</taxon>
        <taxon>Magnoliopsida</taxon>
        <taxon>Liliopsida</taxon>
        <taxon>Poales</taxon>
        <taxon>Poaceae</taxon>
        <taxon>BOP clade</taxon>
        <taxon>Pooideae</taxon>
        <taxon>Stipodae</taxon>
        <taxon>Brachypodieae</taxon>
        <taxon>Brachypodium</taxon>
    </lineage>
</organism>
<evidence type="ECO:0000256" key="1">
    <source>
        <dbReference type="SAM" id="MobiDB-lite"/>
    </source>
</evidence>
<dbReference type="EMBL" id="CM000882">
    <property type="protein sequence ID" value="KQJ94496.2"/>
    <property type="molecule type" value="Genomic_DNA"/>
</dbReference>
<dbReference type="AlphaFoldDB" id="A0A0Q3J8J2"/>
<feature type="region of interest" description="Disordered" evidence="1">
    <location>
        <begin position="54"/>
        <end position="80"/>
    </location>
</feature>